<feature type="transmembrane region" description="Helical" evidence="6">
    <location>
        <begin position="364"/>
        <end position="385"/>
    </location>
</feature>
<feature type="transmembrane region" description="Helical" evidence="6">
    <location>
        <begin position="161"/>
        <end position="181"/>
    </location>
</feature>
<dbReference type="GO" id="GO:0016020">
    <property type="term" value="C:membrane"/>
    <property type="evidence" value="ECO:0007669"/>
    <property type="project" value="UniProtKB-SubCell"/>
</dbReference>
<protein>
    <submittedName>
        <fullName evidence="8">O-antigen ligase family protein</fullName>
    </submittedName>
</protein>
<sequence length="478" mass="50088">MTPQQSSTALVIGISALVSLIPWTVALRRARSFGDWDLTATLVFVMGVLANLPTVAYVIHTGRSERLDSRGDVVIGFPAWVNHIGTLTNGLMLAACVLFVLQRLLFARATINPAPLIALVLVLVLTASDGLHGQELLAPRQVTLLAALLAAAVARAGRSALLGGAAVAMMFTVLSGIEAVVEPATVLRECEPDNQCGVLGILYAGVFTNENIYSLLIMVCIPFVWLGLRGRVRVVLACYLAFVAVATGSRLASVTAVATVAFLMLMRPRLPDEEPRGVPGISPGRILAAVPVLGAVAAMGALLPFHHRGLGDLGMRATIWDMARSELPDSVLLGFGGKAWSAKYPGGEIPAAVSPSLHNEWIDVLYAGGIIGLALFVGLLAYLLLRGGTTGFPIAASLLLPVLLASVLERPWSFGISNSLTFALVAVTLVPLTARTVTGRARQRLGPPHSTAALRAASPAAPESGSSPAAEPVRTPRR</sequence>
<feature type="transmembrane region" description="Helical" evidence="6">
    <location>
        <begin position="238"/>
        <end position="266"/>
    </location>
</feature>
<dbReference type="InterPro" id="IPR007016">
    <property type="entry name" value="O-antigen_ligase-rel_domated"/>
</dbReference>
<feature type="transmembrane region" description="Helical" evidence="6">
    <location>
        <begin position="38"/>
        <end position="60"/>
    </location>
</feature>
<keyword evidence="2 6" id="KW-0812">Transmembrane</keyword>
<reference evidence="8" key="1">
    <citation type="submission" date="2024-07" db="EMBL/GenBank/DDBJ databases">
        <authorList>
            <person name="Yu S.T."/>
        </authorList>
    </citation>
    <scope>NUCLEOTIDE SEQUENCE</scope>
    <source>
        <strain evidence="8">R21</strain>
    </source>
</reference>
<feature type="compositionally biased region" description="Low complexity" evidence="5">
    <location>
        <begin position="452"/>
        <end position="472"/>
    </location>
</feature>
<dbReference type="RefSeq" id="WP_369231362.1">
    <property type="nucleotide sequence ID" value="NZ_CP163435.1"/>
</dbReference>
<evidence type="ECO:0000313" key="8">
    <source>
        <dbReference type="EMBL" id="XDQ24583.1"/>
    </source>
</evidence>
<feature type="transmembrane region" description="Helical" evidence="6">
    <location>
        <begin position="80"/>
        <end position="101"/>
    </location>
</feature>
<feature type="region of interest" description="Disordered" evidence="5">
    <location>
        <begin position="440"/>
        <end position="478"/>
    </location>
</feature>
<evidence type="ECO:0000256" key="6">
    <source>
        <dbReference type="SAM" id="Phobius"/>
    </source>
</evidence>
<accession>A0AB39P140</accession>
<evidence type="ECO:0000256" key="5">
    <source>
        <dbReference type="SAM" id="MobiDB-lite"/>
    </source>
</evidence>
<proteinExistence type="predicted"/>
<keyword evidence="8" id="KW-0436">Ligase</keyword>
<keyword evidence="3 6" id="KW-1133">Transmembrane helix</keyword>
<feature type="transmembrane region" description="Helical" evidence="6">
    <location>
        <begin position="113"/>
        <end position="131"/>
    </location>
</feature>
<organism evidence="8">
    <name type="scientific">Streptomyces sp. R21</name>
    <dbReference type="NCBI Taxonomy" id="3238627"/>
    <lineage>
        <taxon>Bacteria</taxon>
        <taxon>Bacillati</taxon>
        <taxon>Actinomycetota</taxon>
        <taxon>Actinomycetes</taxon>
        <taxon>Kitasatosporales</taxon>
        <taxon>Streptomycetaceae</taxon>
        <taxon>Streptomyces</taxon>
    </lineage>
</organism>
<feature type="transmembrane region" description="Helical" evidence="6">
    <location>
        <begin position="201"/>
        <end position="226"/>
    </location>
</feature>
<dbReference type="EMBL" id="CP163435">
    <property type="protein sequence ID" value="XDQ24583.1"/>
    <property type="molecule type" value="Genomic_DNA"/>
</dbReference>
<feature type="transmembrane region" description="Helical" evidence="6">
    <location>
        <begin position="137"/>
        <end position="154"/>
    </location>
</feature>
<evidence type="ECO:0000256" key="1">
    <source>
        <dbReference type="ARBA" id="ARBA00004141"/>
    </source>
</evidence>
<dbReference type="Pfam" id="PF04932">
    <property type="entry name" value="Wzy_C"/>
    <property type="match status" value="1"/>
</dbReference>
<dbReference type="AlphaFoldDB" id="A0AB39P140"/>
<feature type="transmembrane region" description="Helical" evidence="6">
    <location>
        <begin position="6"/>
        <end position="26"/>
    </location>
</feature>
<feature type="domain" description="O-antigen ligase-related" evidence="7">
    <location>
        <begin position="238"/>
        <end position="377"/>
    </location>
</feature>
<name>A0AB39P140_9ACTN</name>
<dbReference type="GO" id="GO:0016874">
    <property type="term" value="F:ligase activity"/>
    <property type="evidence" value="ECO:0007669"/>
    <property type="project" value="UniProtKB-KW"/>
</dbReference>
<evidence type="ECO:0000259" key="7">
    <source>
        <dbReference type="Pfam" id="PF04932"/>
    </source>
</evidence>
<evidence type="ECO:0000256" key="2">
    <source>
        <dbReference type="ARBA" id="ARBA00022692"/>
    </source>
</evidence>
<evidence type="ECO:0000256" key="3">
    <source>
        <dbReference type="ARBA" id="ARBA00022989"/>
    </source>
</evidence>
<comment type="subcellular location">
    <subcellularLocation>
        <location evidence="1">Membrane</location>
        <topology evidence="1">Multi-pass membrane protein</topology>
    </subcellularLocation>
</comment>
<keyword evidence="4 6" id="KW-0472">Membrane</keyword>
<feature type="transmembrane region" description="Helical" evidence="6">
    <location>
        <begin position="414"/>
        <end position="434"/>
    </location>
</feature>
<feature type="transmembrane region" description="Helical" evidence="6">
    <location>
        <begin position="392"/>
        <end position="408"/>
    </location>
</feature>
<gene>
    <name evidence="8" type="ORF">AB5J56_07785</name>
</gene>
<evidence type="ECO:0000256" key="4">
    <source>
        <dbReference type="ARBA" id="ARBA00023136"/>
    </source>
</evidence>